<dbReference type="EMBL" id="CP009621">
    <property type="protein sequence ID" value="AKD01934.1"/>
    <property type="molecule type" value="Genomic_DNA"/>
</dbReference>
<sequence>MKIAIIGAKNFDSLEFHIKDELIHQGHQVQIFDYKQNFSRKVDYGLILISERYEKKLNIKLLERIVTYKPDLVIGVYKHIHPLVVKGVREKGIKIIHINPDQLTTLRNQQIFVEPYDAYFTKDPYMLNFMKSNIGLNVFQYQEAFNPRFHKKVEGGPLLEEEVNIDVLCFGTLYPYRNRMLKLLKEEGVKIKLFGRKAKYFDPILESDFLGKGVYGAEKAKFLNGSKIVFNNFHYAEVESVNNKFFEINGCGAFQICDYKPILNQLLPFDPKQVSFSNINEANALIKYYLNKPEKRVEIRDIIHDHFLENYTYKNMLNYILSNI</sequence>
<dbReference type="RefSeq" id="WP_046308639.1">
    <property type="nucleotide sequence ID" value="NZ_CBCSCY010000044.1"/>
</dbReference>
<dbReference type="Pfam" id="PF13524">
    <property type="entry name" value="Glyco_trans_1_2"/>
    <property type="match status" value="1"/>
</dbReference>
<dbReference type="AlphaFoldDB" id="A0A0E3ZBD1"/>
<dbReference type="SUPFAM" id="SSF53756">
    <property type="entry name" value="UDP-Glycosyltransferase/glycogen phosphorylase"/>
    <property type="match status" value="1"/>
</dbReference>
<accession>A0A0E3ZBD1</accession>
<keyword evidence="3" id="KW-1185">Reference proteome</keyword>
<evidence type="ECO:0000259" key="1">
    <source>
        <dbReference type="Pfam" id="PF13524"/>
    </source>
</evidence>
<dbReference type="KEGG" id="pko:PKOR_00725"/>
<reference evidence="2 3" key="1">
    <citation type="journal article" date="2015" name="Sci. Rep.">
        <title>Unraveling adaptation of Pontibacter korlensis to radiation and infertility in desert through complete genome and comparative transcriptomic analysis.</title>
        <authorList>
            <person name="Dai J."/>
            <person name="Dai W."/>
            <person name="Qiu C."/>
            <person name="Yang Z."/>
            <person name="Zhang Y."/>
            <person name="Zhou M."/>
            <person name="Zhang L."/>
            <person name="Fang C."/>
            <person name="Gao Q."/>
            <person name="Yang Q."/>
            <person name="Li X."/>
            <person name="Wang Z."/>
            <person name="Wang Z."/>
            <person name="Jia Z."/>
            <person name="Chen X."/>
        </authorList>
    </citation>
    <scope>NUCLEOTIDE SEQUENCE [LARGE SCALE GENOMIC DNA]</scope>
    <source>
        <strain evidence="2 3">X14-1T</strain>
    </source>
</reference>
<dbReference type="InterPro" id="IPR055259">
    <property type="entry name" value="YkvP/CgeB_Glyco_trans-like"/>
</dbReference>
<dbReference type="PATRIC" id="fig|400092.3.peg.169"/>
<dbReference type="HOGENOM" id="CLU_072270_0_0_10"/>
<gene>
    <name evidence="2" type="ORF">PKOR_00725</name>
</gene>
<organism evidence="2 3">
    <name type="scientific">Pontibacter korlensis</name>
    <dbReference type="NCBI Taxonomy" id="400092"/>
    <lineage>
        <taxon>Bacteria</taxon>
        <taxon>Pseudomonadati</taxon>
        <taxon>Bacteroidota</taxon>
        <taxon>Cytophagia</taxon>
        <taxon>Cytophagales</taxon>
        <taxon>Hymenobacteraceae</taxon>
        <taxon>Pontibacter</taxon>
    </lineage>
</organism>
<feature type="domain" description="Spore protein YkvP/CgeB glycosyl transferase-like" evidence="1">
    <location>
        <begin position="177"/>
        <end position="321"/>
    </location>
</feature>
<evidence type="ECO:0000313" key="2">
    <source>
        <dbReference type="EMBL" id="AKD01934.1"/>
    </source>
</evidence>
<dbReference type="OrthoDB" id="7872161at2"/>
<evidence type="ECO:0000313" key="3">
    <source>
        <dbReference type="Proteomes" id="UP000033109"/>
    </source>
</evidence>
<name>A0A0E3ZBD1_9BACT</name>
<dbReference type="STRING" id="400092.PKOR_00725"/>
<proteinExistence type="predicted"/>
<dbReference type="Proteomes" id="UP000033109">
    <property type="component" value="Chromosome"/>
</dbReference>
<protein>
    <recommendedName>
        <fullName evidence="1">Spore protein YkvP/CgeB glycosyl transferase-like domain-containing protein</fullName>
    </recommendedName>
</protein>